<organism evidence="3 4">
    <name type="scientific">Aspergillus pseudoustus</name>
    <dbReference type="NCBI Taxonomy" id="1810923"/>
    <lineage>
        <taxon>Eukaryota</taxon>
        <taxon>Fungi</taxon>
        <taxon>Dikarya</taxon>
        <taxon>Ascomycota</taxon>
        <taxon>Pezizomycotina</taxon>
        <taxon>Eurotiomycetes</taxon>
        <taxon>Eurotiomycetidae</taxon>
        <taxon>Eurotiales</taxon>
        <taxon>Aspergillaceae</taxon>
        <taxon>Aspergillus</taxon>
        <taxon>Aspergillus subgen. Nidulantes</taxon>
    </lineage>
</organism>
<name>A0ABR4K4D5_9EURO</name>
<comment type="caution">
    <text evidence="3">The sequence shown here is derived from an EMBL/GenBank/DDBJ whole genome shotgun (WGS) entry which is preliminary data.</text>
</comment>
<keyword evidence="1" id="KW-0560">Oxidoreductase</keyword>
<sequence length="111" mass="12313">MVKTLESIADEVGAQTLGAVAFAYLFHKYHRVFPVVGGRKVEHILSNVEAIDTRLTPEHITRIETVKEWQPGMPHTIIGDGTKNNILVDINAHVDRLPPRGIVAPRGVRSE</sequence>
<accession>A0ABR4K4D5</accession>
<evidence type="ECO:0000313" key="3">
    <source>
        <dbReference type="EMBL" id="KAL2847186.1"/>
    </source>
</evidence>
<dbReference type="Pfam" id="PF00248">
    <property type="entry name" value="Aldo_ket_red"/>
    <property type="match status" value="1"/>
</dbReference>
<evidence type="ECO:0000256" key="1">
    <source>
        <dbReference type="ARBA" id="ARBA00023002"/>
    </source>
</evidence>
<dbReference type="EMBL" id="JBFXLU010000058">
    <property type="protein sequence ID" value="KAL2847186.1"/>
    <property type="molecule type" value="Genomic_DNA"/>
</dbReference>
<dbReference type="InterPro" id="IPR036812">
    <property type="entry name" value="NAD(P)_OxRdtase_dom_sf"/>
</dbReference>
<protein>
    <recommendedName>
        <fullName evidence="2">NADP-dependent oxidoreductase domain-containing protein</fullName>
    </recommendedName>
</protein>
<feature type="domain" description="NADP-dependent oxidoreductase" evidence="2">
    <location>
        <begin position="2"/>
        <end position="66"/>
    </location>
</feature>
<evidence type="ECO:0000313" key="4">
    <source>
        <dbReference type="Proteomes" id="UP001610446"/>
    </source>
</evidence>
<evidence type="ECO:0000259" key="2">
    <source>
        <dbReference type="Pfam" id="PF00248"/>
    </source>
</evidence>
<dbReference type="Gene3D" id="3.20.20.100">
    <property type="entry name" value="NADP-dependent oxidoreductase domain"/>
    <property type="match status" value="1"/>
</dbReference>
<reference evidence="3 4" key="1">
    <citation type="submission" date="2024-07" db="EMBL/GenBank/DDBJ databases">
        <title>Section-level genome sequencing and comparative genomics of Aspergillus sections Usti and Cavernicolus.</title>
        <authorList>
            <consortium name="Lawrence Berkeley National Laboratory"/>
            <person name="Nybo J.L."/>
            <person name="Vesth T.C."/>
            <person name="Theobald S."/>
            <person name="Frisvad J.C."/>
            <person name="Larsen T.O."/>
            <person name="Kjaerboelling I."/>
            <person name="Rothschild-Mancinelli K."/>
            <person name="Lyhne E.K."/>
            <person name="Kogle M.E."/>
            <person name="Barry K."/>
            <person name="Clum A."/>
            <person name="Na H."/>
            <person name="Ledsgaard L."/>
            <person name="Lin J."/>
            <person name="Lipzen A."/>
            <person name="Kuo A."/>
            <person name="Riley R."/>
            <person name="Mondo S."/>
            <person name="Labutti K."/>
            <person name="Haridas S."/>
            <person name="Pangalinan J."/>
            <person name="Salamov A.A."/>
            <person name="Simmons B.A."/>
            <person name="Magnuson J.K."/>
            <person name="Chen J."/>
            <person name="Drula E."/>
            <person name="Henrissat B."/>
            <person name="Wiebenga A."/>
            <person name="Lubbers R.J."/>
            <person name="Gomes A.C."/>
            <person name="Makela M.R."/>
            <person name="Stajich J."/>
            <person name="Grigoriev I.V."/>
            <person name="Mortensen U.H."/>
            <person name="De Vries R.P."/>
            <person name="Baker S.E."/>
            <person name="Andersen M.R."/>
        </authorList>
    </citation>
    <scope>NUCLEOTIDE SEQUENCE [LARGE SCALE GENOMIC DNA]</scope>
    <source>
        <strain evidence="3 4">CBS 123904</strain>
    </source>
</reference>
<proteinExistence type="predicted"/>
<gene>
    <name evidence="3" type="ORF">BJY01DRAFT_246960</name>
</gene>
<dbReference type="Proteomes" id="UP001610446">
    <property type="component" value="Unassembled WGS sequence"/>
</dbReference>
<keyword evidence="4" id="KW-1185">Reference proteome</keyword>
<dbReference type="InterPro" id="IPR023210">
    <property type="entry name" value="NADP_OxRdtase_dom"/>
</dbReference>
<dbReference type="SUPFAM" id="SSF51430">
    <property type="entry name" value="NAD(P)-linked oxidoreductase"/>
    <property type="match status" value="1"/>
</dbReference>